<evidence type="ECO:0000313" key="4">
    <source>
        <dbReference type="EMBL" id="WUS27275.1"/>
    </source>
</evidence>
<dbReference type="GO" id="GO:0016787">
    <property type="term" value="F:hydrolase activity"/>
    <property type="evidence" value="ECO:0007669"/>
    <property type="project" value="UniProtKB-KW"/>
</dbReference>
<dbReference type="Proteomes" id="UP001432292">
    <property type="component" value="Chromosome"/>
</dbReference>
<dbReference type="RefSeq" id="WP_246296017.1">
    <property type="nucleotide sequence ID" value="NZ_BAAATH010000022.1"/>
</dbReference>
<protein>
    <submittedName>
        <fullName evidence="3 4">Hydrolase</fullName>
    </submittedName>
</protein>
<evidence type="ECO:0000313" key="5">
    <source>
        <dbReference type="Proteomes" id="UP000435837"/>
    </source>
</evidence>
<reference evidence="3 5" key="1">
    <citation type="submission" date="2019-12" db="EMBL/GenBank/DDBJ databases">
        <title>Whole genome shotgun sequence of Streptomyces caniferus NBRC 15389.</title>
        <authorList>
            <person name="Ichikawa N."/>
            <person name="Kimura A."/>
            <person name="Kitahashi Y."/>
            <person name="Komaki H."/>
            <person name="Tamura T."/>
        </authorList>
    </citation>
    <scope>NUCLEOTIDE SEQUENCE [LARGE SCALE GENOMIC DNA]</scope>
    <source>
        <strain evidence="3 5">NBRC 15389</strain>
    </source>
</reference>
<keyword evidence="6" id="KW-1185">Reference proteome</keyword>
<dbReference type="EMBL" id="CP108473">
    <property type="protein sequence ID" value="WUS27275.1"/>
    <property type="molecule type" value="Genomic_DNA"/>
</dbReference>
<dbReference type="Gene3D" id="3.40.50.1820">
    <property type="entry name" value="alpha/beta hydrolase"/>
    <property type="match status" value="1"/>
</dbReference>
<evidence type="ECO:0000313" key="6">
    <source>
        <dbReference type="Proteomes" id="UP001432292"/>
    </source>
</evidence>
<feature type="domain" description="AB hydrolase-1" evidence="2">
    <location>
        <begin position="28"/>
        <end position="257"/>
    </location>
</feature>
<dbReference type="InterPro" id="IPR050266">
    <property type="entry name" value="AB_hydrolase_sf"/>
</dbReference>
<name>A0A640SB86_9ACTN</name>
<sequence length="267" mass="28405">MSNTTKTVAVAGGSLEVRIGGERSAPTLVFAHYWGGSAGTWDEVVRRLPPQQATVRFDQRGWSTSRELPGPYHLDQLADDLVRVVEECVAGPFVLVGHSMGGKVCQLVAARRPAGLIGSVLVAPAPALPAAAVTEKYRQDLSHAYDSPESVGQALDHALTAVAVPQRVRDAVVRDSLAASDDARTEWPLRGIGQDISREARRIEAPVAVLVGEQDKVEPPTVLRECLLPYVPHATMTTVPGVGHLLPLEAPEAVANALGDFLTSVHS</sequence>
<accession>A0A640SB86</accession>
<dbReference type="AlphaFoldDB" id="A0A640SB86"/>
<evidence type="ECO:0000259" key="2">
    <source>
        <dbReference type="Pfam" id="PF12697"/>
    </source>
</evidence>
<dbReference type="Pfam" id="PF12697">
    <property type="entry name" value="Abhydrolase_6"/>
    <property type="match status" value="1"/>
</dbReference>
<dbReference type="InterPro" id="IPR029058">
    <property type="entry name" value="AB_hydrolase_fold"/>
</dbReference>
<evidence type="ECO:0000313" key="3">
    <source>
        <dbReference type="EMBL" id="GFE07766.1"/>
    </source>
</evidence>
<dbReference type="SUPFAM" id="SSF53474">
    <property type="entry name" value="alpha/beta-Hydrolases"/>
    <property type="match status" value="1"/>
</dbReference>
<evidence type="ECO:0000256" key="1">
    <source>
        <dbReference type="ARBA" id="ARBA00022801"/>
    </source>
</evidence>
<proteinExistence type="predicted"/>
<dbReference type="PANTHER" id="PTHR43798">
    <property type="entry name" value="MONOACYLGLYCEROL LIPASE"/>
    <property type="match status" value="1"/>
</dbReference>
<gene>
    <name evidence="4" type="ORF">OG727_36105</name>
    <name evidence="3" type="ORF">Scani_40340</name>
</gene>
<dbReference type="GO" id="GO:0016020">
    <property type="term" value="C:membrane"/>
    <property type="evidence" value="ECO:0007669"/>
    <property type="project" value="TreeGrafter"/>
</dbReference>
<reference evidence="4" key="2">
    <citation type="submission" date="2022-10" db="EMBL/GenBank/DDBJ databases">
        <title>The complete genomes of actinobacterial strains from the NBC collection.</title>
        <authorList>
            <person name="Joergensen T.S."/>
            <person name="Alvarez Arevalo M."/>
            <person name="Sterndorff E.B."/>
            <person name="Faurdal D."/>
            <person name="Vuksanovic O."/>
            <person name="Mourched A.-S."/>
            <person name="Charusanti P."/>
            <person name="Shaw S."/>
            <person name="Blin K."/>
            <person name="Weber T."/>
        </authorList>
    </citation>
    <scope>NUCLEOTIDE SEQUENCE</scope>
    <source>
        <strain evidence="4">NBC_01256</strain>
    </source>
</reference>
<dbReference type="Proteomes" id="UP000435837">
    <property type="component" value="Unassembled WGS sequence"/>
</dbReference>
<dbReference type="EMBL" id="BLIN01000005">
    <property type="protein sequence ID" value="GFE07766.1"/>
    <property type="molecule type" value="Genomic_DNA"/>
</dbReference>
<dbReference type="PANTHER" id="PTHR43798:SF31">
    <property type="entry name" value="AB HYDROLASE SUPERFAMILY PROTEIN YCLE"/>
    <property type="match status" value="1"/>
</dbReference>
<organism evidence="3 5">
    <name type="scientific">Streptomyces caniferus</name>
    <dbReference type="NCBI Taxonomy" id="285557"/>
    <lineage>
        <taxon>Bacteria</taxon>
        <taxon>Bacillati</taxon>
        <taxon>Actinomycetota</taxon>
        <taxon>Actinomycetes</taxon>
        <taxon>Kitasatosporales</taxon>
        <taxon>Streptomycetaceae</taxon>
        <taxon>Streptomyces</taxon>
    </lineage>
</organism>
<keyword evidence="1 3" id="KW-0378">Hydrolase</keyword>
<dbReference type="InterPro" id="IPR000073">
    <property type="entry name" value="AB_hydrolase_1"/>
</dbReference>
<dbReference type="GeneID" id="96633546"/>